<dbReference type="Pfam" id="PF00296">
    <property type="entry name" value="Bac_luciferase"/>
    <property type="match status" value="1"/>
</dbReference>
<keyword evidence="1 6" id="KW-0285">Flavoprotein</keyword>
<dbReference type="NCBIfam" id="TIGR03860">
    <property type="entry name" value="FMN_nitrolo"/>
    <property type="match status" value="1"/>
</dbReference>
<evidence type="ECO:0000259" key="7">
    <source>
        <dbReference type="Pfam" id="PF00296"/>
    </source>
</evidence>
<keyword evidence="2 6" id="KW-0288">FMN</keyword>
<dbReference type="CDD" id="cd01095">
    <property type="entry name" value="Nitrilotriacetate_monoxgenase"/>
    <property type="match status" value="1"/>
</dbReference>
<evidence type="ECO:0000256" key="1">
    <source>
        <dbReference type="ARBA" id="ARBA00022630"/>
    </source>
</evidence>
<evidence type="ECO:0000313" key="9">
    <source>
        <dbReference type="Proteomes" id="UP000182888"/>
    </source>
</evidence>
<gene>
    <name evidence="8" type="primary">dmoA</name>
    <name evidence="8" type="ORF">MPL1032_130093</name>
</gene>
<feature type="domain" description="Luciferase-like" evidence="7">
    <location>
        <begin position="29"/>
        <end position="394"/>
    </location>
</feature>
<keyword evidence="4 8" id="KW-0503">Monooxygenase</keyword>
<comment type="similarity">
    <text evidence="5">Belongs to the NtaA/SnaA/DszA monooxygenase family.</text>
</comment>
<dbReference type="EC" id="1.14.13.131" evidence="8"/>
<dbReference type="GO" id="GO:0018633">
    <property type="term" value="F:dimethyl sulfide monooxygenase activity"/>
    <property type="evidence" value="ECO:0007669"/>
    <property type="project" value="UniProtKB-EC"/>
</dbReference>
<organism evidence="8 9">
    <name type="scientific">Mesorhizobium plurifarium</name>
    <dbReference type="NCBI Taxonomy" id="69974"/>
    <lineage>
        <taxon>Bacteria</taxon>
        <taxon>Pseudomonadati</taxon>
        <taxon>Pseudomonadota</taxon>
        <taxon>Alphaproteobacteria</taxon>
        <taxon>Hyphomicrobiales</taxon>
        <taxon>Phyllobacteriaceae</taxon>
        <taxon>Mesorhizobium</taxon>
    </lineage>
</organism>
<feature type="binding site" evidence="6">
    <location>
        <position position="160"/>
    </location>
    <ligand>
        <name>FMN</name>
        <dbReference type="ChEBI" id="CHEBI:58210"/>
    </ligand>
</feature>
<proteinExistence type="inferred from homology"/>
<protein>
    <submittedName>
        <fullName evidence="8">Dimethyl-sulfide monooxygenase</fullName>
        <ecNumber evidence="8">1.14.13.131</ecNumber>
    </submittedName>
</protein>
<name>A0A0K2VR12_MESPL</name>
<keyword evidence="3 8" id="KW-0560">Oxidoreductase</keyword>
<evidence type="ECO:0000256" key="6">
    <source>
        <dbReference type="PIRSR" id="PIRSR000337-1"/>
    </source>
</evidence>
<dbReference type="InterPro" id="IPR036661">
    <property type="entry name" value="Luciferase-like_sf"/>
</dbReference>
<dbReference type="Proteomes" id="UP000182888">
    <property type="component" value="Unassembled WGS sequence"/>
</dbReference>
<feature type="binding site" evidence="6">
    <location>
        <position position="60"/>
    </location>
    <ligand>
        <name>FMN</name>
        <dbReference type="ChEBI" id="CHEBI:58210"/>
    </ligand>
</feature>
<dbReference type="InterPro" id="IPR011251">
    <property type="entry name" value="Luciferase-like_dom"/>
</dbReference>
<evidence type="ECO:0000256" key="3">
    <source>
        <dbReference type="ARBA" id="ARBA00023002"/>
    </source>
</evidence>
<accession>A0A0K2VR12</accession>
<feature type="binding site" evidence="6">
    <location>
        <position position="156"/>
    </location>
    <ligand>
        <name>FMN</name>
        <dbReference type="ChEBI" id="CHEBI:58210"/>
    </ligand>
</feature>
<dbReference type="InterPro" id="IPR016215">
    <property type="entry name" value="NTA_MOA"/>
</dbReference>
<sequence length="470" mass="52160">MSSRKLIRLNGFKQSTVSHAAVGAWRHPDNQSHRYRELDYWIKTAKTLEEGLFDGLFVADVLGVLDTHGGSIAGTLKQGVQTPSTDPLLAVSAMAAATRHLGFAITVSTTYEQPYALARKLTTLDHLTGGRIGWNIVTSALESAARNLGHNTQIPHDERYAIADEFLEVVYKLWEGSWEDDAVIMDRTAGVFADPAKVHPIRHKGRYFSVPDAFVAEPSPQRTPVLFQAGVSGVGREFAARHAEGVFIAVHRPDLARKIVDDVRARAERLGRDPQSLKFFAMATVVTGADDAEALAMHEAYRKVISTEGHLARLSAILQLDLSKLDPDQPLEYVETQGIRSVLDIYTRLDPNRRWTPRAIGEFLGIAGGGAEIVGGPVKAADQLEAWFDEAGIDGFNITDPMPLKSFPDFNRHVLPELRRRGRVRERYEGATYRERFYGEGHLRLPADHPASAYRRLALPSQSNQVWRTA</sequence>
<feature type="binding site" evidence="6">
    <location>
        <position position="232"/>
    </location>
    <ligand>
        <name>FMN</name>
        <dbReference type="ChEBI" id="CHEBI:58210"/>
    </ligand>
</feature>
<dbReference type="AlphaFoldDB" id="A0A0K2VR12"/>
<dbReference type="InterPro" id="IPR051260">
    <property type="entry name" value="Diverse_substr_monoxygenases"/>
</dbReference>
<dbReference type="PIRSF" id="PIRSF000337">
    <property type="entry name" value="NTA_MOA"/>
    <property type="match status" value="1"/>
</dbReference>
<dbReference type="Gene3D" id="3.20.20.30">
    <property type="entry name" value="Luciferase-like domain"/>
    <property type="match status" value="1"/>
</dbReference>
<evidence type="ECO:0000256" key="4">
    <source>
        <dbReference type="ARBA" id="ARBA00023033"/>
    </source>
</evidence>
<dbReference type="SUPFAM" id="SSF51679">
    <property type="entry name" value="Bacterial luciferase-like"/>
    <property type="match status" value="1"/>
</dbReference>
<evidence type="ECO:0000256" key="5">
    <source>
        <dbReference type="ARBA" id="ARBA00033748"/>
    </source>
</evidence>
<evidence type="ECO:0000256" key="2">
    <source>
        <dbReference type="ARBA" id="ARBA00022643"/>
    </source>
</evidence>
<dbReference type="EMBL" id="CCND01000005">
    <property type="protein sequence ID" value="CDX51016.1"/>
    <property type="molecule type" value="Genomic_DNA"/>
</dbReference>
<feature type="binding site" evidence="6">
    <location>
        <position position="106"/>
    </location>
    <ligand>
        <name>FMN</name>
        <dbReference type="ChEBI" id="CHEBI:58210"/>
    </ligand>
</feature>
<evidence type="ECO:0000313" key="8">
    <source>
        <dbReference type="EMBL" id="CDX51016.1"/>
    </source>
</evidence>
<dbReference type="PANTHER" id="PTHR30011">
    <property type="entry name" value="ALKANESULFONATE MONOOXYGENASE-RELATED"/>
    <property type="match status" value="1"/>
</dbReference>
<reference evidence="9" key="1">
    <citation type="submission" date="2014-08" db="EMBL/GenBank/DDBJ databases">
        <authorList>
            <person name="Edwards T."/>
        </authorList>
    </citation>
    <scope>NUCLEOTIDE SEQUENCE [LARGE SCALE GENOMIC DNA]</scope>
</reference>
<dbReference type="PANTHER" id="PTHR30011:SF16">
    <property type="entry name" value="C2H2 FINGER DOMAIN TRANSCRIPTION FACTOR (EUROFUNG)-RELATED"/>
    <property type="match status" value="1"/>
</dbReference>